<evidence type="ECO:0000313" key="2">
    <source>
        <dbReference type="EMBL" id="KZT06692.1"/>
    </source>
</evidence>
<organism evidence="2 3">
    <name type="scientific">Laetiporus sulphureus 93-53</name>
    <dbReference type="NCBI Taxonomy" id="1314785"/>
    <lineage>
        <taxon>Eukaryota</taxon>
        <taxon>Fungi</taxon>
        <taxon>Dikarya</taxon>
        <taxon>Basidiomycota</taxon>
        <taxon>Agaricomycotina</taxon>
        <taxon>Agaricomycetes</taxon>
        <taxon>Polyporales</taxon>
        <taxon>Laetiporus</taxon>
    </lineage>
</organism>
<feature type="compositionally biased region" description="Polar residues" evidence="1">
    <location>
        <begin position="162"/>
        <end position="171"/>
    </location>
</feature>
<feature type="compositionally biased region" description="Basic and acidic residues" evidence="1">
    <location>
        <begin position="275"/>
        <end position="290"/>
    </location>
</feature>
<feature type="region of interest" description="Disordered" evidence="1">
    <location>
        <begin position="487"/>
        <end position="529"/>
    </location>
</feature>
<proteinExistence type="predicted"/>
<protein>
    <submittedName>
        <fullName evidence="2">Uncharacterized protein</fullName>
    </submittedName>
</protein>
<feature type="region of interest" description="Disordered" evidence="1">
    <location>
        <begin position="42"/>
        <end position="92"/>
    </location>
</feature>
<evidence type="ECO:0000256" key="1">
    <source>
        <dbReference type="SAM" id="MobiDB-lite"/>
    </source>
</evidence>
<feature type="region of interest" description="Disordered" evidence="1">
    <location>
        <begin position="139"/>
        <end position="179"/>
    </location>
</feature>
<keyword evidence="3" id="KW-1185">Reference proteome</keyword>
<dbReference type="AlphaFoldDB" id="A0A165EBZ0"/>
<dbReference type="OrthoDB" id="2676372at2759"/>
<feature type="compositionally biased region" description="Polar residues" evidence="1">
    <location>
        <begin position="47"/>
        <end position="92"/>
    </location>
</feature>
<sequence length="529" mass="58390">MDITDAKHAVLINPNDYVNWEHDFEISRTDRGDMQVDVNMENGQHEGLSSSKDAADLSHTSMPSCDTTSQADAHGSDTSSQPSRYSFPESAQYQPTDVRMGYESWEVHNPAHDVPIREDEGPSESMPLHNVVGVLEAIESPEGHSPPSTDDVQMSEQRDVQPPTNSSQPSNVDARARARSRSCSIEIPLSLLLKGVSPESSNPIQSKSEFPLAATVPAGAHKHRKILPALHHIKREELTPPIPATATRKKALGGPPRSRKKARARGGKGARSHHARDDVHDDEPPRKCGWAEDSEPACEQQCHGWREFSKHVIVDHAGDFKKGDSVECCLPDCGKEIKKENLSRHIQSHYGLFGPCPCDKFFSRAWAWKRHEGTSGCNRSCKEEVDGEAPGLKEAVSPSRPIRVIGSMVLAKTEARRAVLVRKTRAAAAKNEVSSRLRPRITTRKKIVRQRSSLPVTGRSKKVVAYYQHIKLVGKIRRSVSTVLEGSQCMEKADSEEHEKQPGPEHKGESPVAIMEGKVEENSEAPCLP</sequence>
<feature type="region of interest" description="Disordered" evidence="1">
    <location>
        <begin position="233"/>
        <end position="292"/>
    </location>
</feature>
<accession>A0A165EBZ0</accession>
<reference evidence="2 3" key="1">
    <citation type="journal article" date="2016" name="Mol. Biol. Evol.">
        <title>Comparative Genomics of Early-Diverging Mushroom-Forming Fungi Provides Insights into the Origins of Lignocellulose Decay Capabilities.</title>
        <authorList>
            <person name="Nagy L.G."/>
            <person name="Riley R."/>
            <person name="Tritt A."/>
            <person name="Adam C."/>
            <person name="Daum C."/>
            <person name="Floudas D."/>
            <person name="Sun H."/>
            <person name="Yadav J.S."/>
            <person name="Pangilinan J."/>
            <person name="Larsson K.H."/>
            <person name="Matsuura K."/>
            <person name="Barry K."/>
            <person name="Labutti K."/>
            <person name="Kuo R."/>
            <person name="Ohm R.A."/>
            <person name="Bhattacharya S.S."/>
            <person name="Shirouzu T."/>
            <person name="Yoshinaga Y."/>
            <person name="Martin F.M."/>
            <person name="Grigoriev I.V."/>
            <person name="Hibbett D.S."/>
        </authorList>
    </citation>
    <scope>NUCLEOTIDE SEQUENCE [LARGE SCALE GENOMIC DNA]</scope>
    <source>
        <strain evidence="2 3">93-53</strain>
    </source>
</reference>
<dbReference type="RefSeq" id="XP_040764432.1">
    <property type="nucleotide sequence ID" value="XM_040914427.1"/>
</dbReference>
<dbReference type="EMBL" id="KV427623">
    <property type="protein sequence ID" value="KZT06692.1"/>
    <property type="molecule type" value="Genomic_DNA"/>
</dbReference>
<feature type="compositionally biased region" description="Polar residues" evidence="1">
    <location>
        <begin position="146"/>
        <end position="155"/>
    </location>
</feature>
<dbReference type="GeneID" id="63831454"/>
<dbReference type="Proteomes" id="UP000076871">
    <property type="component" value="Unassembled WGS sequence"/>
</dbReference>
<feature type="compositionally biased region" description="Basic residues" evidence="1">
    <location>
        <begin position="247"/>
        <end position="274"/>
    </location>
</feature>
<feature type="compositionally biased region" description="Basic and acidic residues" evidence="1">
    <location>
        <begin position="491"/>
        <end position="509"/>
    </location>
</feature>
<gene>
    <name evidence="2" type="ORF">LAESUDRAFT_812654</name>
</gene>
<name>A0A165EBZ0_9APHY</name>
<dbReference type="InParanoid" id="A0A165EBZ0"/>
<evidence type="ECO:0000313" key="3">
    <source>
        <dbReference type="Proteomes" id="UP000076871"/>
    </source>
</evidence>